<keyword evidence="1" id="KW-0175">Coiled coil</keyword>
<feature type="transmembrane region" description="Helical" evidence="3">
    <location>
        <begin position="140"/>
        <end position="162"/>
    </location>
</feature>
<protein>
    <submittedName>
        <fullName evidence="4">Chemotaxis sensory transducer</fullName>
    </submittedName>
</protein>
<accession>A0ABM5NGK5</accession>
<dbReference type="Gene3D" id="1.20.120.20">
    <property type="entry name" value="Apolipoprotein"/>
    <property type="match status" value="2"/>
</dbReference>
<evidence type="ECO:0000313" key="4">
    <source>
        <dbReference type="EMBL" id="AGH17266.1"/>
    </source>
</evidence>
<dbReference type="SUPFAM" id="SSF58113">
    <property type="entry name" value="Apolipoprotein A-I"/>
    <property type="match status" value="1"/>
</dbReference>
<proteinExistence type="predicted"/>
<name>A0ABM5NGK5_LIBAS</name>
<dbReference type="Pfam" id="PF01442">
    <property type="entry name" value="Apolipoprotein"/>
    <property type="match status" value="5"/>
</dbReference>
<dbReference type="Proteomes" id="UP000011820">
    <property type="component" value="Chromosome"/>
</dbReference>
<feature type="region of interest" description="Disordered" evidence="2">
    <location>
        <begin position="1"/>
        <end position="65"/>
    </location>
</feature>
<feature type="compositionally biased region" description="Polar residues" evidence="2">
    <location>
        <begin position="55"/>
        <end position="65"/>
    </location>
</feature>
<evidence type="ECO:0000256" key="1">
    <source>
        <dbReference type="SAM" id="Coils"/>
    </source>
</evidence>
<keyword evidence="3" id="KW-0812">Transmembrane</keyword>
<feature type="compositionally biased region" description="Basic residues" evidence="2">
    <location>
        <begin position="29"/>
        <end position="42"/>
    </location>
</feature>
<dbReference type="RefSeq" id="WP_015452861.1">
    <property type="nucleotide sequence ID" value="NC_020549.1"/>
</dbReference>
<sequence length="1828" mass="206373">MSNKKENKATYRDSLKEFEEQSTSDSHENKKRHHSRKKHKYSRRDDSIESKDRQQTTLSKNFKQASNKQTYSGFYPANDLDNGGITHILQNIGKNSLNIALRNAFMSSLIWLACELGFLIKFYTNSPMDSFYDFAMRPEVITLFLVVSVVPILLFFSFFIMISRARDMHDASQSIAGIALRLIDPEEYSSEKMQSISSAVRKEIVLMTEEIDRAISRASELEKTVRSEIEVLENNYTKSEMRIDNITQNLKQEREAIINHGTQLCTSIAEVHESLKEELSLTSEEISVHLSRAIDSFQSIVDVRIAKVTEKTTRIVQESAQTISSKIDQLLEVLHSTSIVITKDFDNRIESLSNTLNNSGRSLANQVGNYTLMLGNNTDKVSIALKEQSQQFMQAFTSHICEMSNFFSEKQKSITVTLNDVLQSLRISLQEKEDSFCSNLKSTTDNTLREVDNRTNTLENRITAFLKEIVETFNNSITDFSSFYKDNLSEFESNLQGNIDKLQGCFADSHGNMEDLFLSNIQTIGSNLDKKTLLFEDILSKKQNNISQITSMNTERLENTLTNSINSLKDMLEEKRQRIDSDIGKKSEELCSSFNSSYQKVSNVISDREKLFSNSLARVQSHFEETIAGHPQSIVDSISNSTNNLYDKIMVLAAALSESQKSLDNSLKAHATDVVHKITNAENQLVNRFDESSKNIICSYNSSNNKLETIFQKHLHSFNDTFNNKSDHVSGILKNSTQHIDDLFSNNAKRMEELLHSGSANIESELSAISKAMNKSIDDVETISTALKERCQELGSDLVNHSDKVLSSLKQAQELLCTTFAQRNDSFVNALADNQSKFENNLVNQSHLLLDKLSSDIQKLTDIAYSKAIDVANSLTEIQGNVGVTLENHSQAMLEKISASNTLVAKTFEECMSNILLSYDENRQTLDKKLSDHIDVLRQNLAGSENKIDGAIGSASQFIRDILDENSSRIESLLSCSNNSVNSTLLRSHQKFDRLLQEKSDELIQLLDNKASCLSTAVSTQTINLENNLKEQEKSLSRVVDTSASSFKYLSDSIQTLAQELVSVIGSMSQSTTDISGKLEISLDSVNQKIQKCREFFGDNIVAFMDEISKVMEISEKRISQRTQEISQQLLQNNDVITNQIIDSTSRVRGEIVDISNKFIETSRVLEQREEKFHSALDSFSDNISRILLDVDHTISSHTNESRSLIEQRIHEVKDVLSNLDRALESYGSTVFKQFKEYVQCFETNMENMESLFDKNNDSMLLSFKERSNILDNILSQRSMEISDSISGAFHKEGNAVVNVIDQQIYNAANALKKLEALLISDVEKITNRITDSSQDVTTIISDATDSLNKVDERLHQTTNRITETTGHIDTVLAESSKLFEKKIKDLGEISRVSLLQMSEIVSKFDKNSQILIKSHDSLMKAQSETKLSLDKDANNLVDLTSRLVSKSSEAQKFVMSILVDVKKIVEQADFLSDTVVKNMTDSIQSSFIKIDGTLSNIETRSRDTVRLIDHNLADIGNKTVKTIDSNFVTLKEKSYDLSNHMRQKICSTIPNIENIFSTLEEKSDQSMQVFLDSLNNKVDSFTQKLSKTSDDIALTSRRIAEDLNNSRDILKRDSVSLAKEAKESADTIRSAIEEQINTLKDFQKLITDSVKNNAASYNKGLHSDEYNISQVDKRPSGKKTKNNHAIKEWFNKILSSSTHSKGKSSSHIDISDKDSLSSIDSLVENISKFIDYDAFVQLWKSYTLGEDDIFSKRLYTIKGQKVFLNLQEQYKADSALRNAIDRYISNFEEMLSEIAQSNDDSPLVQEHIMSNYGKVYTMLVHASGRTL</sequence>
<reference evidence="4 5" key="1">
    <citation type="journal article" date="2013" name="Genome Announc.">
        <title>Complete Genome Sequence of a Chinese Strain of 'Candidatus Liberibacter asiaticus'.</title>
        <authorList>
            <person name="Lin H."/>
            <person name="Han C.S."/>
            <person name="Liu B."/>
            <person name="Lou B."/>
            <person name="Bai X."/>
            <person name="Deng C."/>
            <person name="Civerolo E.L."/>
            <person name="Gupta G."/>
        </authorList>
    </citation>
    <scope>NUCLEOTIDE SEQUENCE [LARGE SCALE GENOMIC DNA]</scope>
    <source>
        <strain evidence="5">gxpsy</strain>
    </source>
</reference>
<dbReference type="GeneID" id="93077259"/>
<dbReference type="InterPro" id="IPR000074">
    <property type="entry name" value="ApoA_E"/>
</dbReference>
<dbReference type="EMBL" id="CP004005">
    <property type="protein sequence ID" value="AGH17266.1"/>
    <property type="molecule type" value="Genomic_DNA"/>
</dbReference>
<evidence type="ECO:0000256" key="2">
    <source>
        <dbReference type="SAM" id="MobiDB-lite"/>
    </source>
</evidence>
<keyword evidence="5" id="KW-1185">Reference proteome</keyword>
<evidence type="ECO:0000313" key="5">
    <source>
        <dbReference type="Proteomes" id="UP000011820"/>
    </source>
</evidence>
<keyword evidence="3" id="KW-1133">Transmembrane helix</keyword>
<keyword evidence="3" id="KW-0472">Membrane</keyword>
<feature type="compositionally biased region" description="Basic and acidic residues" evidence="2">
    <location>
        <begin position="1"/>
        <end position="19"/>
    </location>
</feature>
<organism evidence="4 5">
    <name type="scientific">Candidatus Liberibacter asiaticus str. gxpsy</name>
    <dbReference type="NCBI Taxonomy" id="1174529"/>
    <lineage>
        <taxon>Bacteria</taxon>
        <taxon>Pseudomonadati</taxon>
        <taxon>Pseudomonadota</taxon>
        <taxon>Alphaproteobacteria</taxon>
        <taxon>Hyphomicrobiales</taxon>
        <taxon>Rhizobiaceae</taxon>
        <taxon>Liberibacter</taxon>
    </lineage>
</organism>
<evidence type="ECO:0000256" key="3">
    <source>
        <dbReference type="SAM" id="Phobius"/>
    </source>
</evidence>
<feature type="compositionally biased region" description="Basic and acidic residues" evidence="2">
    <location>
        <begin position="43"/>
        <end position="54"/>
    </location>
</feature>
<feature type="coiled-coil region" evidence="1">
    <location>
        <begin position="204"/>
        <end position="256"/>
    </location>
</feature>
<gene>
    <name evidence="4" type="ORF">WSI_04490</name>
</gene>